<dbReference type="EMBL" id="JABWDY010000796">
    <property type="protein sequence ID" value="KAF5207907.1"/>
    <property type="molecule type" value="Genomic_DNA"/>
</dbReference>
<keyword evidence="2" id="KW-0418">Kinase</keyword>
<dbReference type="OrthoDB" id="2013020at2759"/>
<proteinExistence type="predicted"/>
<dbReference type="InterPro" id="IPR050823">
    <property type="entry name" value="Plant_Ser_Thr_Prot_Kinase"/>
</dbReference>
<protein>
    <submittedName>
        <fullName evidence="2">Kinase</fullName>
    </submittedName>
</protein>
<gene>
    <name evidence="2" type="ORF">FRX31_002505</name>
</gene>
<dbReference type="Gene3D" id="1.10.510.10">
    <property type="entry name" value="Transferase(Phosphotransferase) domain 1"/>
    <property type="match status" value="1"/>
</dbReference>
<dbReference type="PANTHER" id="PTHR45621">
    <property type="entry name" value="OS01G0588500 PROTEIN-RELATED"/>
    <property type="match status" value="1"/>
</dbReference>
<comment type="caution">
    <text evidence="2">The sequence shown here is derived from an EMBL/GenBank/DDBJ whole genome shotgun (WGS) entry which is preliminary data.</text>
</comment>
<organism evidence="2 3">
    <name type="scientific">Thalictrum thalictroides</name>
    <name type="common">Rue-anemone</name>
    <name type="synonym">Anemone thalictroides</name>
    <dbReference type="NCBI Taxonomy" id="46969"/>
    <lineage>
        <taxon>Eukaryota</taxon>
        <taxon>Viridiplantae</taxon>
        <taxon>Streptophyta</taxon>
        <taxon>Embryophyta</taxon>
        <taxon>Tracheophyta</taxon>
        <taxon>Spermatophyta</taxon>
        <taxon>Magnoliopsida</taxon>
        <taxon>Ranunculales</taxon>
        <taxon>Ranunculaceae</taxon>
        <taxon>Thalictroideae</taxon>
        <taxon>Thalictrum</taxon>
    </lineage>
</organism>
<dbReference type="GO" id="GO:0005524">
    <property type="term" value="F:ATP binding"/>
    <property type="evidence" value="ECO:0007669"/>
    <property type="project" value="InterPro"/>
</dbReference>
<keyword evidence="3" id="KW-1185">Reference proteome</keyword>
<feature type="domain" description="Protein kinase" evidence="1">
    <location>
        <begin position="1"/>
        <end position="157"/>
    </location>
</feature>
<dbReference type="SUPFAM" id="SSF56112">
    <property type="entry name" value="Protein kinase-like (PK-like)"/>
    <property type="match status" value="1"/>
</dbReference>
<evidence type="ECO:0000313" key="2">
    <source>
        <dbReference type="EMBL" id="KAF5207907.1"/>
    </source>
</evidence>
<dbReference type="Pfam" id="PF00069">
    <property type="entry name" value="Pkinase"/>
    <property type="match status" value="1"/>
</dbReference>
<evidence type="ECO:0000313" key="3">
    <source>
        <dbReference type="Proteomes" id="UP000554482"/>
    </source>
</evidence>
<dbReference type="InterPro" id="IPR000719">
    <property type="entry name" value="Prot_kinase_dom"/>
</dbReference>
<dbReference type="PROSITE" id="PS50011">
    <property type="entry name" value="PROTEIN_KINASE_DOM"/>
    <property type="match status" value="1"/>
</dbReference>
<evidence type="ECO:0000259" key="1">
    <source>
        <dbReference type="PROSITE" id="PS50011"/>
    </source>
</evidence>
<keyword evidence="2" id="KW-0808">Transferase</keyword>
<reference evidence="2 3" key="1">
    <citation type="submission" date="2020-06" db="EMBL/GenBank/DDBJ databases">
        <title>Transcriptomic and genomic resources for Thalictrum thalictroides and T. hernandezii: Facilitating candidate gene discovery in an emerging model plant lineage.</title>
        <authorList>
            <person name="Arias T."/>
            <person name="Riano-Pachon D.M."/>
            <person name="Di Stilio V.S."/>
        </authorList>
    </citation>
    <scope>NUCLEOTIDE SEQUENCE [LARGE SCALE GENOMIC DNA]</scope>
    <source>
        <strain evidence="3">cv. WT478/WT964</strain>
        <tissue evidence="2">Leaves</tissue>
    </source>
</reference>
<dbReference type="InterPro" id="IPR011009">
    <property type="entry name" value="Kinase-like_dom_sf"/>
</dbReference>
<sequence length="212" mass="23698">MYKPQNYNAKLSDSKLAKHKVSSPTTSMGEIETINGDFEFGVNSLDGYAAPEYYHAGPLTAKSDVYSFGVVLLEMLFGRRIVHENTPFSAQGNVTEAMPYIENACKLIRVNINQKLDGQYSVKDVHKVATLALLCLSKDPTLRPSMHKVVTTLRPMFSFGKQGLFGNQFNEALIHDGIYRRKQFVDEAYRNTYIGLLGLGSRARQTAEIPKP</sequence>
<name>A0A7J6XFP9_THATH</name>
<accession>A0A7J6XFP9</accession>
<dbReference type="GO" id="GO:0004672">
    <property type="term" value="F:protein kinase activity"/>
    <property type="evidence" value="ECO:0007669"/>
    <property type="project" value="InterPro"/>
</dbReference>
<dbReference type="Proteomes" id="UP000554482">
    <property type="component" value="Unassembled WGS sequence"/>
</dbReference>
<dbReference type="AlphaFoldDB" id="A0A7J6XFP9"/>